<dbReference type="GO" id="GO:0070004">
    <property type="term" value="F:cysteine-type exopeptidase activity"/>
    <property type="evidence" value="ECO:0007669"/>
    <property type="project" value="InterPro"/>
</dbReference>
<keyword evidence="3" id="KW-1185">Reference proteome</keyword>
<accession>A0A227KRK5</accession>
<dbReference type="Proteomes" id="UP000214610">
    <property type="component" value="Unassembled WGS sequence"/>
</dbReference>
<dbReference type="GO" id="GO:0006508">
    <property type="term" value="P:proteolysis"/>
    <property type="evidence" value="ECO:0007669"/>
    <property type="project" value="InterPro"/>
</dbReference>
<dbReference type="Pfam" id="PF03577">
    <property type="entry name" value="Peptidase_C69"/>
    <property type="match status" value="1"/>
</dbReference>
<dbReference type="Gene3D" id="3.60.60.10">
    <property type="entry name" value="Penicillin V Acylase, Chain A"/>
    <property type="match status" value="1"/>
</dbReference>
<evidence type="ECO:0000256" key="1">
    <source>
        <dbReference type="SAM" id="SignalP"/>
    </source>
</evidence>
<dbReference type="PANTHER" id="PTHR12994:SF17">
    <property type="entry name" value="LD30995P"/>
    <property type="match status" value="1"/>
</dbReference>
<dbReference type="GO" id="GO:0016805">
    <property type="term" value="F:dipeptidase activity"/>
    <property type="evidence" value="ECO:0007669"/>
    <property type="project" value="InterPro"/>
</dbReference>
<proteinExistence type="predicted"/>
<reference evidence="3" key="1">
    <citation type="submission" date="2017-05" db="EMBL/GenBank/DDBJ databases">
        <title>Improved OligoMM genomes.</title>
        <authorList>
            <person name="Garzetti D."/>
        </authorList>
    </citation>
    <scope>NUCLEOTIDE SEQUENCE [LARGE SCALE GENOMIC DNA]</scope>
    <source>
        <strain evidence="3">YL45</strain>
    </source>
</reference>
<dbReference type="InterPro" id="IPR005322">
    <property type="entry name" value="Peptidase_C69"/>
</dbReference>
<gene>
    <name evidence="2" type="ORF">ADH67_02235</name>
</gene>
<evidence type="ECO:0000313" key="2">
    <source>
        <dbReference type="EMBL" id="OXE51131.1"/>
    </source>
</evidence>
<feature type="signal peptide" evidence="1">
    <location>
        <begin position="1"/>
        <end position="46"/>
    </location>
</feature>
<comment type="caution">
    <text evidence="2">The sequence shown here is derived from an EMBL/GenBank/DDBJ whole genome shotgun (WGS) entry which is preliminary data.</text>
</comment>
<sequence>MTYSVTLRIIAVDVHFHLRSVQMRFKAAWSAVLVAAAVGTMSPANACFTIIVGKNVSADGNIIVGHNEDNDGRVMSNQYWVPPAVHKTGEMLQYEPNTAQIPQVEKTLGFWWQQTLHPDGYAFSDGFYNEAGVLITSNNCDLTIEKDEKVKDGGIGYGIRRLLAERATSARDGVKIAIDLVTKYGYRHQGRTYTIADSKEAWQLALLKGGRYLARRVGDNEMTVMSNAFSLGQVDLKDKENVIASPDLVQHAIEKGTYKPAKAGDYSDFNFREAYQLRARIDRPANTERVRAVLYRLTGKDMVQPYNYPESMSIKPERKMSVADVRGLLRQNNPWYTNKSGWKHEMFNETSNSGTFDSAVYVLTKNPLISYSWRTSGRPDSQFSYPQFMLGKPADIQSYLTPEQATKAQFRSVPNDFDYSPDRTVFTFINHQNFLDWDNLAFRKFADKQKVFEAQAEQDFAIAYERALQLSTVSKEKTVDHMHQFNVESFDKVLGATASEVAQNYKATIAIGASKLSINDKGNVTVTLFSSKDINAEGIDPKQTFFGDGYPDGSLNRNLQLTNPTSVEFKDVNGDGKKDAILSFPVKAAVAQTFPGVMTQLYLWTKIEGEPVIAMDTVKIEK</sequence>
<evidence type="ECO:0000313" key="3">
    <source>
        <dbReference type="Proteomes" id="UP000214610"/>
    </source>
</evidence>
<organism evidence="2 3">
    <name type="scientific">Turicimonas muris</name>
    <dbReference type="NCBI Taxonomy" id="1796652"/>
    <lineage>
        <taxon>Bacteria</taxon>
        <taxon>Pseudomonadati</taxon>
        <taxon>Pseudomonadota</taxon>
        <taxon>Betaproteobacteria</taxon>
        <taxon>Burkholderiales</taxon>
        <taxon>Sutterellaceae</taxon>
        <taxon>Turicimonas</taxon>
    </lineage>
</organism>
<name>A0A227KRK5_9BURK</name>
<dbReference type="EMBL" id="NHMP01000001">
    <property type="protein sequence ID" value="OXE51131.1"/>
    <property type="molecule type" value="Genomic_DNA"/>
</dbReference>
<dbReference type="PANTHER" id="PTHR12994">
    <property type="entry name" value="SECERNIN"/>
    <property type="match status" value="1"/>
</dbReference>
<dbReference type="AlphaFoldDB" id="A0A227KRK5"/>
<protein>
    <submittedName>
        <fullName evidence="2">Uncharacterized protein</fullName>
    </submittedName>
</protein>
<feature type="chain" id="PRO_5011249887" evidence="1">
    <location>
        <begin position="47"/>
        <end position="622"/>
    </location>
</feature>
<keyword evidence="1" id="KW-0732">Signal</keyword>